<dbReference type="GO" id="GO:0060090">
    <property type="term" value="F:molecular adaptor activity"/>
    <property type="evidence" value="ECO:0007669"/>
    <property type="project" value="TreeGrafter"/>
</dbReference>
<dbReference type="OrthoDB" id="1933107at2759"/>
<dbReference type="WBParaSite" id="SBAD_0001327701-mRNA-1">
    <property type="protein sequence ID" value="SBAD_0001327701-mRNA-1"/>
    <property type="gene ID" value="SBAD_0001327701"/>
</dbReference>
<dbReference type="GO" id="GO:0000932">
    <property type="term" value="C:P-body"/>
    <property type="evidence" value="ECO:0007669"/>
    <property type="project" value="TreeGrafter"/>
</dbReference>
<dbReference type="GO" id="GO:0017148">
    <property type="term" value="P:negative regulation of translation"/>
    <property type="evidence" value="ECO:0007669"/>
    <property type="project" value="InterPro"/>
</dbReference>
<feature type="domain" description="CCR4-NOT transcription complex subunit 1 TTP binding" evidence="3">
    <location>
        <begin position="1"/>
        <end position="113"/>
    </location>
</feature>
<proteinExistence type="predicted"/>
<dbReference type="GO" id="GO:0030015">
    <property type="term" value="C:CCR4-NOT core complex"/>
    <property type="evidence" value="ECO:0007669"/>
    <property type="project" value="InterPro"/>
</dbReference>
<dbReference type="InterPro" id="IPR038535">
    <property type="entry name" value="CNOT1_TTP_bind_sf"/>
</dbReference>
<reference evidence="6" key="1">
    <citation type="submission" date="2016-06" db="UniProtKB">
        <authorList>
            <consortium name="WormBaseParasite"/>
        </authorList>
    </citation>
    <scope>IDENTIFICATION</scope>
</reference>
<dbReference type="InterPro" id="IPR040398">
    <property type="entry name" value="Not1"/>
</dbReference>
<dbReference type="Pfam" id="PF16415">
    <property type="entry name" value="CNOT1_CAF1_bind"/>
    <property type="match status" value="1"/>
</dbReference>
<keyword evidence="5" id="KW-1185">Reference proteome</keyword>
<dbReference type="Gene3D" id="1.25.40.180">
    <property type="match status" value="1"/>
</dbReference>
<dbReference type="Proteomes" id="UP000270296">
    <property type="component" value="Unassembled WGS sequence"/>
</dbReference>
<evidence type="ECO:0000313" key="4">
    <source>
        <dbReference type="EMBL" id="VDP52373.1"/>
    </source>
</evidence>
<evidence type="ECO:0000259" key="3">
    <source>
        <dbReference type="Pfam" id="PF16417"/>
    </source>
</evidence>
<dbReference type="InterPro" id="IPR032193">
    <property type="entry name" value="CNOT1_TTP_bind"/>
</dbReference>
<dbReference type="Pfam" id="PF16417">
    <property type="entry name" value="CNOT1_TTP_bind"/>
    <property type="match status" value="1"/>
</dbReference>
<sequence>MIKNLFEEYRFFGQYPEKELHTTAQLFGGVIRENLVSGMPILFALRVVMDTLRKEPGSKLHDFGITAIDQFKTRLKDYQRYCQAVMSQVLHFGQFPRNLIQYIQYGARGEEPPSHVLTNEPTVPPQLPSLSSMLGHVTQLSSLHSVPLPSVSSTAPSGTSVVVAAQPSSHMSSTDSLKPKPTLTATNIDTLVSATEKEESKVLVPPESTHEKVAFLFNNLSQANLPQKVSEMKELLVDDQYLPWLAQYLVMKRVSAESNFHNLYSNFVTAMGNRTFNSLILLETYRNIKILLRCDKVMANFSDRTLLKNLGHWLGLITVGQNRPILQRDLDLKTLLFEAFWKGQQELLYVVPFVAKIMESCQKSKSLKPDNILKNNQNIISDRIMKDPQLCNPAKLEKPTLAAALDVSPVPHVQMTPVPGGSSSSIPLASVPCDEAGVIAASAAAAGPTPPRFSYHEIYINSTQGLMPHVAINASLPLFQLNPPLKHIVRPAIEHAVRELLTPVADRALKVALTTTENIVKKVYFSIAIALLCVHVPSSSKTCALLPDQL</sequence>
<dbReference type="InterPro" id="IPR024557">
    <property type="entry name" value="CNOT1_dom_4"/>
</dbReference>
<dbReference type="PANTHER" id="PTHR13162:SF8">
    <property type="entry name" value="CCR4-NOT TRANSCRIPTION COMPLEX SUBUNIT 1"/>
    <property type="match status" value="1"/>
</dbReference>
<dbReference type="EMBL" id="UZAM01019157">
    <property type="protein sequence ID" value="VDP52373.1"/>
    <property type="molecule type" value="Genomic_DNA"/>
</dbReference>
<feature type="domain" description="CCR4-NOT transcription complex subunit 1" evidence="1">
    <location>
        <begin position="484"/>
        <end position="522"/>
    </location>
</feature>
<dbReference type="Gene3D" id="1.25.40.840">
    <property type="entry name" value="CCR4-NOT transcription complex subunit 1 TTP binding domain"/>
    <property type="match status" value="1"/>
</dbReference>
<evidence type="ECO:0000313" key="5">
    <source>
        <dbReference type="Proteomes" id="UP000270296"/>
    </source>
</evidence>
<reference evidence="4 5" key="2">
    <citation type="submission" date="2018-11" db="EMBL/GenBank/DDBJ databases">
        <authorList>
            <consortium name="Pathogen Informatics"/>
        </authorList>
    </citation>
    <scope>NUCLEOTIDE SEQUENCE [LARGE SCALE GENOMIC DNA]</scope>
</reference>
<name>A0A183JAG6_9BILA</name>
<dbReference type="InterPro" id="IPR032191">
    <property type="entry name" value="CNOT1_CAF1_bind"/>
</dbReference>
<evidence type="ECO:0000313" key="6">
    <source>
        <dbReference type="WBParaSite" id="SBAD_0001327701-mRNA-1"/>
    </source>
</evidence>
<evidence type="ECO:0000259" key="2">
    <source>
        <dbReference type="Pfam" id="PF16415"/>
    </source>
</evidence>
<dbReference type="AlphaFoldDB" id="A0A183JAG6"/>
<organism evidence="6">
    <name type="scientific">Soboliphyme baturini</name>
    <dbReference type="NCBI Taxonomy" id="241478"/>
    <lineage>
        <taxon>Eukaryota</taxon>
        <taxon>Metazoa</taxon>
        <taxon>Ecdysozoa</taxon>
        <taxon>Nematoda</taxon>
        <taxon>Enoplea</taxon>
        <taxon>Dorylaimia</taxon>
        <taxon>Dioctophymatida</taxon>
        <taxon>Dioctophymatoidea</taxon>
        <taxon>Soboliphymatidae</taxon>
        <taxon>Soboliphyme</taxon>
    </lineage>
</organism>
<gene>
    <name evidence="4" type="ORF">SBAD_LOCUS12864</name>
</gene>
<accession>A0A183JAG6</accession>
<dbReference type="Pfam" id="PF12842">
    <property type="entry name" value="DUF3819"/>
    <property type="match status" value="1"/>
</dbReference>
<protein>
    <submittedName>
        <fullName evidence="6">CCR4-NOT transcription complex subunit 1</fullName>
    </submittedName>
</protein>
<dbReference type="PANTHER" id="PTHR13162">
    <property type="entry name" value="CCR4-NOT TRANSCRIPTION COMPLEX"/>
    <property type="match status" value="1"/>
</dbReference>
<dbReference type="GO" id="GO:0000288">
    <property type="term" value="P:nuclear-transcribed mRNA catabolic process, deadenylation-dependent decay"/>
    <property type="evidence" value="ECO:0007669"/>
    <property type="project" value="TreeGrafter"/>
</dbReference>
<evidence type="ECO:0000259" key="1">
    <source>
        <dbReference type="Pfam" id="PF12842"/>
    </source>
</evidence>
<feature type="domain" description="CCR4-NOT transcription complex subunit 1 CAF1-binding" evidence="2">
    <location>
        <begin position="204"/>
        <end position="372"/>
    </location>
</feature>